<feature type="coiled-coil region" evidence="1">
    <location>
        <begin position="152"/>
        <end position="259"/>
    </location>
</feature>
<gene>
    <name evidence="4" type="ORF">SAMN05216262_101287</name>
</gene>
<proteinExistence type="predicted"/>
<feature type="compositionally biased region" description="Acidic residues" evidence="2">
    <location>
        <begin position="531"/>
        <end position="540"/>
    </location>
</feature>
<keyword evidence="3" id="KW-1133">Transmembrane helix</keyword>
<organism evidence="4 5">
    <name type="scientific">Colwellia chukchiensis</name>
    <dbReference type="NCBI Taxonomy" id="641665"/>
    <lineage>
        <taxon>Bacteria</taxon>
        <taxon>Pseudomonadati</taxon>
        <taxon>Pseudomonadota</taxon>
        <taxon>Gammaproteobacteria</taxon>
        <taxon>Alteromonadales</taxon>
        <taxon>Colwelliaceae</taxon>
        <taxon>Colwellia</taxon>
    </lineage>
</organism>
<evidence type="ECO:0000256" key="3">
    <source>
        <dbReference type="SAM" id="Phobius"/>
    </source>
</evidence>
<protein>
    <submittedName>
        <fullName evidence="4">Pilus assembly protein FimV</fullName>
    </submittedName>
</protein>
<feature type="non-terminal residue" evidence="4">
    <location>
        <position position="559"/>
    </location>
</feature>
<feature type="compositionally biased region" description="Basic and acidic residues" evidence="2">
    <location>
        <begin position="294"/>
        <end position="303"/>
    </location>
</feature>
<dbReference type="EMBL" id="FOBI01000001">
    <property type="protein sequence ID" value="SEK40847.1"/>
    <property type="molecule type" value="Genomic_DNA"/>
</dbReference>
<keyword evidence="3" id="KW-0472">Membrane</keyword>
<dbReference type="AlphaFoldDB" id="A0A1H7GTQ5"/>
<feature type="compositionally biased region" description="Acidic residues" evidence="2">
    <location>
        <begin position="493"/>
        <end position="513"/>
    </location>
</feature>
<evidence type="ECO:0000313" key="5">
    <source>
        <dbReference type="Proteomes" id="UP000199297"/>
    </source>
</evidence>
<sequence length="559" mass="61558">MQKILRLCLWQVLFISISCFSLPISAEESGIRIRGPKASDAFPYDRYGPITGKDTLWNIALKVRPDPRFSVYQVMQALFETNPDAFKENNFNHMVSGQYLKIPTIDVIRAINPEIAQQKSRQDDQMWQKKVVKVAAKKPQTPAQISVNKQDLEAAKSEINVQLQAIDSTQQQRLATIQNDVLDSIDGLQSLLKENEALRQRLGRFNDQLDVMQQEVAKGKEIKLQMDNMLALQQELLAKAEAREQALLLAKQKAELEQNSLMSSAWFVALMATLPAVLVLSIIAWLWRKRASKTHDNDNKDSKAPAAPAAETENKATAVADNDEDKLALDDDLDLGDELTLDDELAIDLSEIDDADEDLFSDSLDSADDDVIALDDDLDDLDDLEDISLDTIALDESLEEDDVLEGGQLNQDDLDSLFAGLEDEPSEDEQDEAIIASPEQSALADEADESTVVPENAVEDIDALLDAASEEVDSAASFAANQDEGNNNADQPEISDPDDIDALLDVASEEVENAESLADNQKDDNNADQQEISDPDDIDALLDAIGTTSADDSKQDNDA</sequence>
<dbReference type="Proteomes" id="UP000199297">
    <property type="component" value="Unassembled WGS sequence"/>
</dbReference>
<name>A0A1H7GTQ5_9GAMM</name>
<evidence type="ECO:0000256" key="2">
    <source>
        <dbReference type="SAM" id="MobiDB-lite"/>
    </source>
</evidence>
<reference evidence="5" key="1">
    <citation type="submission" date="2016-10" db="EMBL/GenBank/DDBJ databases">
        <authorList>
            <person name="Varghese N."/>
            <person name="Submissions S."/>
        </authorList>
    </citation>
    <scope>NUCLEOTIDE SEQUENCE [LARGE SCALE GENOMIC DNA]</scope>
    <source>
        <strain evidence="5">CGMCC 1.9127</strain>
    </source>
</reference>
<feature type="transmembrane region" description="Helical" evidence="3">
    <location>
        <begin position="265"/>
        <end position="287"/>
    </location>
</feature>
<evidence type="ECO:0000313" key="4">
    <source>
        <dbReference type="EMBL" id="SEK40847.1"/>
    </source>
</evidence>
<keyword evidence="3" id="KW-0812">Transmembrane</keyword>
<feature type="region of interest" description="Disordered" evidence="2">
    <location>
        <begin position="469"/>
        <end position="559"/>
    </location>
</feature>
<dbReference type="NCBIfam" id="TIGR03505">
    <property type="entry name" value="FimV_core"/>
    <property type="match status" value="1"/>
</dbReference>
<evidence type="ECO:0000256" key="1">
    <source>
        <dbReference type="SAM" id="Coils"/>
    </source>
</evidence>
<accession>A0A1H7GTQ5</accession>
<dbReference type="STRING" id="641665.GCA_002104455_00418"/>
<dbReference type="InterPro" id="IPR020012">
    <property type="entry name" value="LysM_FimV"/>
</dbReference>
<dbReference type="RefSeq" id="WP_302847597.1">
    <property type="nucleotide sequence ID" value="NZ_FOBI01000001.1"/>
</dbReference>
<keyword evidence="5" id="KW-1185">Reference proteome</keyword>
<feature type="region of interest" description="Disordered" evidence="2">
    <location>
        <begin position="294"/>
        <end position="323"/>
    </location>
</feature>
<keyword evidence="1" id="KW-0175">Coiled coil</keyword>
<dbReference type="PROSITE" id="PS51257">
    <property type="entry name" value="PROKAR_LIPOPROTEIN"/>
    <property type="match status" value="1"/>
</dbReference>